<evidence type="ECO:0000256" key="1">
    <source>
        <dbReference type="SAM" id="SignalP"/>
    </source>
</evidence>
<dbReference type="CDD" id="cd00118">
    <property type="entry name" value="LysM"/>
    <property type="match status" value="1"/>
</dbReference>
<keyword evidence="1" id="KW-0732">Signal</keyword>
<dbReference type="InterPro" id="IPR018392">
    <property type="entry name" value="LysM"/>
</dbReference>
<dbReference type="Pfam" id="PF01476">
    <property type="entry name" value="LysM"/>
    <property type="match status" value="1"/>
</dbReference>
<dbReference type="InterPro" id="IPR052196">
    <property type="entry name" value="Bact_Kbp"/>
</dbReference>
<dbReference type="SUPFAM" id="SSF54106">
    <property type="entry name" value="LysM domain"/>
    <property type="match status" value="1"/>
</dbReference>
<dbReference type="PANTHER" id="PTHR34700:SF4">
    <property type="entry name" value="PHAGE-LIKE ELEMENT PBSX PROTEIN XKDP"/>
    <property type="match status" value="1"/>
</dbReference>
<name>A0A9D7I7J6_9RHOO</name>
<accession>A0A9D7I7J6</accession>
<comment type="caution">
    <text evidence="3">The sequence shown here is derived from an EMBL/GenBank/DDBJ whole genome shotgun (WGS) entry which is preliminary data.</text>
</comment>
<reference evidence="3" key="1">
    <citation type="submission" date="2020-10" db="EMBL/GenBank/DDBJ databases">
        <title>Connecting structure to function with the recovery of over 1000 high-quality activated sludge metagenome-assembled genomes encoding full-length rRNA genes using long-read sequencing.</title>
        <authorList>
            <person name="Singleton C.M."/>
            <person name="Petriglieri F."/>
            <person name="Kristensen J.M."/>
            <person name="Kirkegaard R.H."/>
            <person name="Michaelsen T.Y."/>
            <person name="Andersen M.H."/>
            <person name="Karst S.M."/>
            <person name="Dueholm M.S."/>
            <person name="Nielsen P.H."/>
            <person name="Albertsen M."/>
        </authorList>
    </citation>
    <scope>NUCLEOTIDE SEQUENCE</scope>
    <source>
        <strain evidence="3">EsbW_18-Q3-R4-48_MAXAC.044</strain>
    </source>
</reference>
<sequence length="344" mass="37801">MIRIISALILAVAAALCSAADQPLQLADNAPERHIVVPGDTLWGLSSKFLKDPWRWPEIWRMNKEQIRNPNRIFPGDVIVLGRDASGKPILRVEKLRPQIYSEQINQAIPPIPPNVIEPFISAPLVVEKNGLESNPRIIATQQDRVFLGNGDIAYVENALPDIKHWQVYRNGKPLLDPAFPGQNPANPTQVLGYEAFYLGTAAQLEPGNPAVFEILTAKQEIGRGDRLVPAIRPSMTAYVPHKPDTMIDGLVVSVYGGVGSGGRGSIISLNRGAKDGLEIGHVLALERNRTVVERDDDGRKVNVQIPPSRIGLVFVFRTFDLIAYALVVQSEGTVEVNDFVRTP</sequence>
<dbReference type="PANTHER" id="PTHR34700">
    <property type="entry name" value="POTASSIUM BINDING PROTEIN KBP"/>
    <property type="match status" value="1"/>
</dbReference>
<dbReference type="InterPro" id="IPR036779">
    <property type="entry name" value="LysM_dom_sf"/>
</dbReference>
<dbReference type="Gene3D" id="3.10.350.10">
    <property type="entry name" value="LysM domain"/>
    <property type="match status" value="1"/>
</dbReference>
<proteinExistence type="predicted"/>
<protein>
    <submittedName>
        <fullName evidence="3">LysM peptidoglycan-binding domain-containing protein</fullName>
    </submittedName>
</protein>
<evidence type="ECO:0000313" key="4">
    <source>
        <dbReference type="Proteomes" id="UP000886602"/>
    </source>
</evidence>
<dbReference type="Proteomes" id="UP000886602">
    <property type="component" value="Unassembled WGS sequence"/>
</dbReference>
<evidence type="ECO:0000259" key="2">
    <source>
        <dbReference type="PROSITE" id="PS51782"/>
    </source>
</evidence>
<gene>
    <name evidence="3" type="ORF">IPJ48_03215</name>
</gene>
<feature type="chain" id="PRO_5039309004" evidence="1">
    <location>
        <begin position="20"/>
        <end position="344"/>
    </location>
</feature>
<organism evidence="3 4">
    <name type="scientific">Candidatus Propionivibrio dominans</name>
    <dbReference type="NCBI Taxonomy" id="2954373"/>
    <lineage>
        <taxon>Bacteria</taxon>
        <taxon>Pseudomonadati</taxon>
        <taxon>Pseudomonadota</taxon>
        <taxon>Betaproteobacteria</taxon>
        <taxon>Rhodocyclales</taxon>
        <taxon>Rhodocyclaceae</taxon>
        <taxon>Propionivibrio</taxon>
    </lineage>
</organism>
<feature type="signal peptide" evidence="1">
    <location>
        <begin position="1"/>
        <end position="19"/>
    </location>
</feature>
<feature type="domain" description="LysM" evidence="2">
    <location>
        <begin position="32"/>
        <end position="81"/>
    </location>
</feature>
<dbReference type="AlphaFoldDB" id="A0A9D7I7J6"/>
<evidence type="ECO:0000313" key="3">
    <source>
        <dbReference type="EMBL" id="MBK7422177.1"/>
    </source>
</evidence>
<dbReference type="EMBL" id="JADJNC010000004">
    <property type="protein sequence ID" value="MBK7422177.1"/>
    <property type="molecule type" value="Genomic_DNA"/>
</dbReference>
<dbReference type="PROSITE" id="PS51782">
    <property type="entry name" value="LYSM"/>
    <property type="match status" value="1"/>
</dbReference>
<dbReference type="SMART" id="SM00257">
    <property type="entry name" value="LysM"/>
    <property type="match status" value="1"/>
</dbReference>